<dbReference type="PANTHER" id="PTHR34808:SF5">
    <property type="entry name" value="SMP DOMAIN-CONTAINING PROTEIN"/>
    <property type="match status" value="1"/>
</dbReference>
<organism evidence="1 2">
    <name type="scientific">Carya illinoinensis</name>
    <name type="common">Pecan</name>
    <dbReference type="NCBI Taxonomy" id="32201"/>
    <lineage>
        <taxon>Eukaryota</taxon>
        <taxon>Viridiplantae</taxon>
        <taxon>Streptophyta</taxon>
        <taxon>Embryophyta</taxon>
        <taxon>Tracheophyta</taxon>
        <taxon>Spermatophyta</taxon>
        <taxon>Magnoliopsida</taxon>
        <taxon>eudicotyledons</taxon>
        <taxon>Gunneridae</taxon>
        <taxon>Pentapetalae</taxon>
        <taxon>rosids</taxon>
        <taxon>fabids</taxon>
        <taxon>Fagales</taxon>
        <taxon>Juglandaceae</taxon>
        <taxon>Carya</taxon>
    </lineage>
</organism>
<name>A0A922GAL2_CARIL</name>
<dbReference type="OrthoDB" id="1719804at2759"/>
<dbReference type="AlphaFoldDB" id="A0A922GAL2"/>
<comment type="caution">
    <text evidence="1">The sequence shown here is derived from an EMBL/GenBank/DDBJ whole genome shotgun (WGS) entry which is preliminary data.</text>
</comment>
<dbReference type="Proteomes" id="UP000811246">
    <property type="component" value="Chromosome 1"/>
</dbReference>
<proteinExistence type="predicted"/>
<sequence length="123" mass="13508">MAANICCSIELEPKTLNQGQLNRAREVAADVVQKMEPNEASIVFIDQGSSSRPLVPGNDIDADDQRKVLEEGKQLLYKPVECEEIMKTARIMGRPCQCSCIATMISVDSPDQVGLREPLSSPF</sequence>
<dbReference type="PANTHER" id="PTHR34808">
    <property type="entry name" value="EXPRESSED PROTEIN"/>
    <property type="match status" value="1"/>
</dbReference>
<gene>
    <name evidence="1" type="ORF">I3842_01G234000</name>
</gene>
<evidence type="ECO:0000313" key="2">
    <source>
        <dbReference type="Proteomes" id="UP000811246"/>
    </source>
</evidence>
<reference evidence="1" key="1">
    <citation type="submission" date="2021-01" db="EMBL/GenBank/DDBJ databases">
        <authorList>
            <person name="Lovell J.T."/>
            <person name="Bentley N."/>
            <person name="Bhattarai G."/>
            <person name="Jenkins J.W."/>
            <person name="Sreedasyam A."/>
            <person name="Alarcon Y."/>
            <person name="Bock C."/>
            <person name="Boston L."/>
            <person name="Carlson J."/>
            <person name="Cervantes K."/>
            <person name="Clermont K."/>
            <person name="Krom N."/>
            <person name="Kubenka K."/>
            <person name="Mamidi S."/>
            <person name="Mattison C."/>
            <person name="Monteros M."/>
            <person name="Pisani C."/>
            <person name="Plott C."/>
            <person name="Rajasekar S."/>
            <person name="Rhein H.S."/>
            <person name="Rohla C."/>
            <person name="Song M."/>
            <person name="Hilaire R.S."/>
            <person name="Shu S."/>
            <person name="Wells L."/>
            <person name="Wang X."/>
            <person name="Webber J."/>
            <person name="Heerema R.J."/>
            <person name="Klein P."/>
            <person name="Conner P."/>
            <person name="Grauke L."/>
            <person name="Grimwood J."/>
            <person name="Schmutz J."/>
            <person name="Randall J.J."/>
        </authorList>
    </citation>
    <scope>NUCLEOTIDE SEQUENCE</scope>
    <source>
        <tissue evidence="1">Leaf</tissue>
    </source>
</reference>
<dbReference type="EMBL" id="CM031825">
    <property type="protein sequence ID" value="KAG6733635.1"/>
    <property type="molecule type" value="Genomic_DNA"/>
</dbReference>
<protein>
    <submittedName>
        <fullName evidence="1">Uncharacterized protein</fullName>
    </submittedName>
</protein>
<accession>A0A922GAL2</accession>
<evidence type="ECO:0000313" key="1">
    <source>
        <dbReference type="EMBL" id="KAG6733635.1"/>
    </source>
</evidence>